<reference evidence="2" key="1">
    <citation type="journal article" date="2011" name="Plant Physiol.">
        <title>Comprehensive sequence analysis of 24,783 barley full-length cDNAs derived from 12 clone libraries.</title>
        <authorList>
            <person name="Matsumoto T."/>
            <person name="Tanaka T."/>
            <person name="Sakai H."/>
            <person name="Amano N."/>
            <person name="Kanamori H."/>
            <person name="Kurita K."/>
            <person name="Kikuta A."/>
            <person name="Kamiya K."/>
            <person name="Yamamoto M."/>
            <person name="Ikawa H."/>
            <person name="Fujii N."/>
            <person name="Hori K."/>
            <person name="Itoh T."/>
            <person name="Sato K."/>
        </authorList>
    </citation>
    <scope>NUCLEOTIDE SEQUENCE</scope>
    <source>
        <tissue evidence="2">Shoot and root</tissue>
    </source>
</reference>
<dbReference type="AlphaFoldDB" id="F2DGF9"/>
<evidence type="ECO:0000256" key="1">
    <source>
        <dbReference type="SAM" id="MobiDB-lite"/>
    </source>
</evidence>
<feature type="region of interest" description="Disordered" evidence="1">
    <location>
        <begin position="1"/>
        <end position="25"/>
    </location>
</feature>
<evidence type="ECO:0000313" key="2">
    <source>
        <dbReference type="EMBL" id="BAJ94180.1"/>
    </source>
</evidence>
<name>F2DGF9_HORVV</name>
<dbReference type="EMBL" id="AK362976">
    <property type="protein sequence ID" value="BAJ94180.1"/>
    <property type="molecule type" value="mRNA"/>
</dbReference>
<organism evidence="2">
    <name type="scientific">Hordeum vulgare subsp. vulgare</name>
    <name type="common">Domesticated barley</name>
    <dbReference type="NCBI Taxonomy" id="112509"/>
    <lineage>
        <taxon>Eukaryota</taxon>
        <taxon>Viridiplantae</taxon>
        <taxon>Streptophyta</taxon>
        <taxon>Embryophyta</taxon>
        <taxon>Tracheophyta</taxon>
        <taxon>Spermatophyta</taxon>
        <taxon>Magnoliopsida</taxon>
        <taxon>Liliopsida</taxon>
        <taxon>Poales</taxon>
        <taxon>Poaceae</taxon>
        <taxon>BOP clade</taxon>
        <taxon>Pooideae</taxon>
        <taxon>Triticodae</taxon>
        <taxon>Triticeae</taxon>
        <taxon>Hordeinae</taxon>
        <taxon>Hordeum</taxon>
    </lineage>
</organism>
<accession>F2DGF9</accession>
<protein>
    <submittedName>
        <fullName evidence="2">Predicted protein</fullName>
    </submittedName>
</protein>
<proteinExistence type="evidence at transcript level"/>
<sequence length="305" mass="34891">MPHFWSSNKASAQKRQKPMSRASPNAWHQSSSFIYPVSLSLVQQWSVAPGTKDESLGICLKKLLKYYPKNCHALKPLNKCLAFKQLMNEKDDKKTVKIRRLALSVLAKYKKAFLRRLCLDISNRDFPIEKLIGATERLVMFQGPTPIFKPSLRLKKFFVNTKTLKSIHVHEQKEASTCLIGWIQYIPLLRSLTVSNLPYMPYFLNKRIFLASRAYLKSLNILGALDDVYDKSSTALIELLNMIVDIKTLSNLKIHVNTSKDASLDRTLLDKFHPRNIIADVKWVKNSLQAIFSKNRGSVKATLVN</sequence>
<feature type="compositionally biased region" description="Polar residues" evidence="1">
    <location>
        <begin position="1"/>
        <end position="11"/>
    </location>
</feature>